<evidence type="ECO:0000313" key="1">
    <source>
        <dbReference type="EMBL" id="PCK29547.1"/>
    </source>
</evidence>
<feature type="non-terminal residue" evidence="1">
    <location>
        <position position="1"/>
    </location>
</feature>
<organism evidence="1 2">
    <name type="scientific">Pseudoalteromonas piscicida</name>
    <dbReference type="NCBI Taxonomy" id="43662"/>
    <lineage>
        <taxon>Bacteria</taxon>
        <taxon>Pseudomonadati</taxon>
        <taxon>Pseudomonadota</taxon>
        <taxon>Gammaproteobacteria</taxon>
        <taxon>Alteromonadales</taxon>
        <taxon>Pseudoalteromonadaceae</taxon>
        <taxon>Pseudoalteromonas</taxon>
    </lineage>
</organism>
<sequence>LGFTTLLNSLTTSKLLKQSKEKALPTLFRPGPEVGGSDPLGFTTLLNSLTTSKLLKQSKEKALPTLF</sequence>
<protein>
    <submittedName>
        <fullName evidence="1">Uncharacterized protein</fullName>
    </submittedName>
</protein>
<dbReference type="Proteomes" id="UP000228621">
    <property type="component" value="Unassembled WGS sequence"/>
</dbReference>
<name>A0A2A5JJF8_PSEO7</name>
<keyword evidence="2" id="KW-1185">Reference proteome</keyword>
<evidence type="ECO:0000313" key="2">
    <source>
        <dbReference type="Proteomes" id="UP000228621"/>
    </source>
</evidence>
<dbReference type="RefSeq" id="WP_206780907.1">
    <property type="nucleotide sequence ID" value="NZ_NKHF01000180.1"/>
</dbReference>
<reference evidence="2" key="1">
    <citation type="journal article" date="2019" name="Genome Announc.">
        <title>Draft Genome Sequence of Pseudoalteromonas piscicida Strain 36Y ROTHPW, an Hypersaline Seawater Isolate from the South Coast of Sonora, Mexico.</title>
        <authorList>
            <person name="Sanchez-Diaz R."/>
            <person name="Molina-Garza Z.J."/>
            <person name="Cruz-Suarez L.E."/>
            <person name="Selvin J."/>
            <person name="Kiran G.S."/>
            <person name="Ibarra-Gamez J.C."/>
            <person name="Gomez-Gil B."/>
            <person name="Galaviz-Silva L."/>
        </authorList>
    </citation>
    <scope>NUCLEOTIDE SEQUENCE [LARGE SCALE GENOMIC DNA]</scope>
    <source>
        <strain evidence="2">36Y_RITHPW</strain>
    </source>
</reference>
<dbReference type="AlphaFoldDB" id="A0A2A5JJF8"/>
<feature type="non-terminal residue" evidence="1">
    <location>
        <position position="67"/>
    </location>
</feature>
<gene>
    <name evidence="1" type="ORF">CEX98_22305</name>
</gene>
<comment type="caution">
    <text evidence="1">The sequence shown here is derived from an EMBL/GenBank/DDBJ whole genome shotgun (WGS) entry which is preliminary data.</text>
</comment>
<accession>A0A2A5JJF8</accession>
<proteinExistence type="predicted"/>
<dbReference type="EMBL" id="NKHF01000180">
    <property type="protein sequence ID" value="PCK29547.1"/>
    <property type="molecule type" value="Genomic_DNA"/>
</dbReference>